<name>A0A345C2K1_9BACI</name>
<evidence type="ECO:0000259" key="1">
    <source>
        <dbReference type="Pfam" id="PF05504"/>
    </source>
</evidence>
<protein>
    <recommendedName>
        <fullName evidence="1">Spore germination GerAC-like C-terminal domain-containing protein</fullName>
    </recommendedName>
</protein>
<reference evidence="2 3" key="1">
    <citation type="journal article" date="2018" name="J. Microbiol.">
        <title>Salicibibacter kimchii gen. nov., sp. nov., a moderately halophilic and alkalitolerant bacterium in the family Bacillaceae, isolated from kimchi.</title>
        <authorList>
            <person name="Jang J.Y."/>
            <person name="Oh Y.J."/>
            <person name="Lim S.K."/>
            <person name="Park H.K."/>
            <person name="Lee C."/>
            <person name="Kim J.Y."/>
            <person name="Lee M.A."/>
            <person name="Choi H.J."/>
        </authorList>
    </citation>
    <scope>NUCLEOTIDE SEQUENCE [LARGE SCALE GENOMIC DNA]</scope>
    <source>
        <strain evidence="2 3">NKC1-1</strain>
    </source>
</reference>
<gene>
    <name evidence="2" type="ORF">DT065_16525</name>
</gene>
<evidence type="ECO:0000313" key="2">
    <source>
        <dbReference type="EMBL" id="AXF57432.1"/>
    </source>
</evidence>
<dbReference type="Proteomes" id="UP000252100">
    <property type="component" value="Chromosome"/>
</dbReference>
<sequence>MVSSKGQDGYLPYLQAVGEEQIRLDGLAYFNGVRMIDHIERLQVGYFMAIINQRIGGNLGFVPIPGTDKHITRETLLRQGKIKTEIKEGKPYVRVKIRYEEKIIEGDQDINLNDSQISIYAIGF</sequence>
<accession>A0A345C2K1</accession>
<dbReference type="InterPro" id="IPR046953">
    <property type="entry name" value="Spore_GerAC-like_C"/>
</dbReference>
<dbReference type="EMBL" id="CP031092">
    <property type="protein sequence ID" value="AXF57432.1"/>
    <property type="molecule type" value="Genomic_DNA"/>
</dbReference>
<evidence type="ECO:0000313" key="3">
    <source>
        <dbReference type="Proteomes" id="UP000252100"/>
    </source>
</evidence>
<organism evidence="2 3">
    <name type="scientific">Salicibibacter kimchii</name>
    <dbReference type="NCBI Taxonomy" id="2099786"/>
    <lineage>
        <taxon>Bacteria</taxon>
        <taxon>Bacillati</taxon>
        <taxon>Bacillota</taxon>
        <taxon>Bacilli</taxon>
        <taxon>Bacillales</taxon>
        <taxon>Bacillaceae</taxon>
        <taxon>Salicibibacter</taxon>
    </lineage>
</organism>
<feature type="domain" description="Spore germination GerAC-like C-terminal" evidence="1">
    <location>
        <begin position="25"/>
        <end position="116"/>
    </location>
</feature>
<dbReference type="RefSeq" id="WP_114375250.1">
    <property type="nucleotide sequence ID" value="NZ_CP031092.1"/>
</dbReference>
<dbReference type="Pfam" id="PF05504">
    <property type="entry name" value="Spore_GerAC"/>
    <property type="match status" value="1"/>
</dbReference>
<dbReference type="KEGG" id="rue:DT065_16525"/>
<proteinExistence type="predicted"/>
<dbReference type="AlphaFoldDB" id="A0A345C2K1"/>
<keyword evidence="3" id="KW-1185">Reference proteome</keyword>